<sequence length="319" mass="32891">MFRDALLYPLSGTAAAGSYLLGCVLRLVLTVSDLVVLFAAITLAAETVDAVPADATSPSVLTLAAALALSVVLSLVVRTMFRGHAVGVAREVAGEPRPVAPSVRAFVRADAVRSLGVVVAYLLPALALVGLAALTVAIDAGEGLGAVVDTVGALSLLFGLLAGLLATYLVPVATVRFAQEGDVRAAFDLSAVRAAAFTEDYVVGWAMAAGVVVVLVPIALLLYALLLVGVVVHFHLNVVTRYLLARAASAALADDPDEAGEGDDADGDRESATEVSLDHTASARAAAEADWRGSRPEPTELDPTVADDDPAADEFRRRR</sequence>
<feature type="transmembrane region" description="Helical" evidence="2">
    <location>
        <begin position="59"/>
        <end position="77"/>
    </location>
</feature>
<evidence type="ECO:0000313" key="4">
    <source>
        <dbReference type="Proteomes" id="UP001596547"/>
    </source>
</evidence>
<feature type="transmembrane region" description="Helical" evidence="2">
    <location>
        <begin position="114"/>
        <end position="138"/>
    </location>
</feature>
<dbReference type="InterPro" id="IPR025098">
    <property type="entry name" value="DUF4013"/>
</dbReference>
<dbReference type="Pfam" id="PF13197">
    <property type="entry name" value="DUF4013"/>
    <property type="match status" value="1"/>
</dbReference>
<keyword evidence="2" id="KW-0812">Transmembrane</keyword>
<feature type="transmembrane region" description="Helical" evidence="2">
    <location>
        <begin position="6"/>
        <end position="27"/>
    </location>
</feature>
<dbReference type="RefSeq" id="WP_276304652.1">
    <property type="nucleotide sequence ID" value="NZ_CP119992.1"/>
</dbReference>
<reference evidence="3 4" key="1">
    <citation type="journal article" date="2019" name="Int. J. Syst. Evol. Microbiol.">
        <title>The Global Catalogue of Microorganisms (GCM) 10K type strain sequencing project: providing services to taxonomists for standard genome sequencing and annotation.</title>
        <authorList>
            <consortium name="The Broad Institute Genomics Platform"/>
            <consortium name="The Broad Institute Genome Sequencing Center for Infectious Disease"/>
            <person name="Wu L."/>
            <person name="Ma J."/>
        </authorList>
    </citation>
    <scope>NUCLEOTIDE SEQUENCE [LARGE SCALE GENOMIC DNA]</scope>
    <source>
        <strain evidence="3 4">PSR21</strain>
    </source>
</reference>
<evidence type="ECO:0000256" key="2">
    <source>
        <dbReference type="SAM" id="Phobius"/>
    </source>
</evidence>
<keyword evidence="2" id="KW-1133">Transmembrane helix</keyword>
<keyword evidence="4" id="KW-1185">Reference proteome</keyword>
<dbReference type="EMBL" id="JBHTBF010000001">
    <property type="protein sequence ID" value="MFC7315246.1"/>
    <property type="molecule type" value="Genomic_DNA"/>
</dbReference>
<feature type="transmembrane region" description="Helical" evidence="2">
    <location>
        <begin position="150"/>
        <end position="170"/>
    </location>
</feature>
<name>A0ABD6A4I4_9EURY</name>
<evidence type="ECO:0000256" key="1">
    <source>
        <dbReference type="SAM" id="MobiDB-lite"/>
    </source>
</evidence>
<gene>
    <name evidence="3" type="ORF">ACFQPE_00335</name>
</gene>
<keyword evidence="2" id="KW-0472">Membrane</keyword>
<comment type="caution">
    <text evidence="3">The sequence shown here is derived from an EMBL/GenBank/DDBJ whole genome shotgun (WGS) entry which is preliminary data.</text>
</comment>
<feature type="compositionally biased region" description="Acidic residues" evidence="1">
    <location>
        <begin position="254"/>
        <end position="267"/>
    </location>
</feature>
<feature type="compositionally biased region" description="Basic and acidic residues" evidence="1">
    <location>
        <begin position="287"/>
        <end position="298"/>
    </location>
</feature>
<feature type="region of interest" description="Disordered" evidence="1">
    <location>
        <begin position="254"/>
        <end position="319"/>
    </location>
</feature>
<dbReference type="GeneID" id="79314205"/>
<dbReference type="Proteomes" id="UP001596547">
    <property type="component" value="Unassembled WGS sequence"/>
</dbReference>
<dbReference type="AlphaFoldDB" id="A0ABD6A4I4"/>
<evidence type="ECO:0000313" key="3">
    <source>
        <dbReference type="EMBL" id="MFC7315246.1"/>
    </source>
</evidence>
<organism evidence="3 4">
    <name type="scientific">Halomarina halobia</name>
    <dbReference type="NCBI Taxonomy" id="3033386"/>
    <lineage>
        <taxon>Archaea</taxon>
        <taxon>Methanobacteriati</taxon>
        <taxon>Methanobacteriota</taxon>
        <taxon>Stenosarchaea group</taxon>
        <taxon>Halobacteria</taxon>
        <taxon>Halobacteriales</taxon>
        <taxon>Natronomonadaceae</taxon>
        <taxon>Halomarina</taxon>
    </lineage>
</organism>
<feature type="transmembrane region" description="Helical" evidence="2">
    <location>
        <begin position="203"/>
        <end position="236"/>
    </location>
</feature>
<proteinExistence type="predicted"/>
<protein>
    <submittedName>
        <fullName evidence="3">DUF4013 domain-containing protein</fullName>
    </submittedName>
</protein>
<accession>A0ABD6A4I4</accession>